<dbReference type="InterPro" id="IPR000631">
    <property type="entry name" value="CARKD"/>
</dbReference>
<dbReference type="Proteomes" id="UP000320431">
    <property type="component" value="Unassembled WGS sequence"/>
</dbReference>
<dbReference type="Gene3D" id="3.40.1190.20">
    <property type="match status" value="1"/>
</dbReference>
<reference evidence="2 3" key="1">
    <citation type="submission" date="2019-10" db="EMBL/GenBank/DDBJ databases">
        <title>Lysobacter alkalisoli sp. nov., isolated from saline-alkaline soil.</title>
        <authorList>
            <person name="Sun J.-Q."/>
        </authorList>
    </citation>
    <scope>NUCLEOTIDE SEQUENCE [LARGE SCALE GENOMIC DNA]</scope>
    <source>
        <strain evidence="2 3">KCTC 42381</strain>
    </source>
</reference>
<name>A0A508B5S7_9GAMM</name>
<feature type="non-terminal residue" evidence="2">
    <location>
        <position position="1"/>
    </location>
</feature>
<dbReference type="AlphaFoldDB" id="A0A508B5S7"/>
<gene>
    <name evidence="2" type="ORF">FKV24_004290</name>
</gene>
<accession>A0A508B5S7</accession>
<feature type="domain" description="YjeF C-terminal" evidence="1">
    <location>
        <begin position="1"/>
        <end position="53"/>
    </location>
</feature>
<comment type="caution">
    <text evidence="2">The sequence shown here is derived from an EMBL/GenBank/DDBJ whole genome shotgun (WGS) entry which is preliminary data.</text>
</comment>
<dbReference type="SUPFAM" id="SSF53613">
    <property type="entry name" value="Ribokinase-like"/>
    <property type="match status" value="1"/>
</dbReference>
<dbReference type="PROSITE" id="PS51383">
    <property type="entry name" value="YJEF_C_3"/>
    <property type="match status" value="1"/>
</dbReference>
<dbReference type="EMBL" id="VICD02000058">
    <property type="protein sequence ID" value="KAB8196936.1"/>
    <property type="molecule type" value="Genomic_DNA"/>
</dbReference>
<protein>
    <recommendedName>
        <fullName evidence="1">YjeF C-terminal domain-containing protein</fullName>
    </recommendedName>
</protein>
<dbReference type="GO" id="GO:0016836">
    <property type="term" value="F:hydro-lyase activity"/>
    <property type="evidence" value="ECO:0007669"/>
    <property type="project" value="InterPro"/>
</dbReference>
<evidence type="ECO:0000259" key="1">
    <source>
        <dbReference type="PROSITE" id="PS51383"/>
    </source>
</evidence>
<sequence length="64" mass="6619">AAMLAQGLPAFEAACCGALLHSLAADAAAAEAGERGLLPSDLMPWLRRLGNPPSRSFPESARNE</sequence>
<evidence type="ECO:0000313" key="2">
    <source>
        <dbReference type="EMBL" id="KAB8196936.1"/>
    </source>
</evidence>
<organism evidence="2 3">
    <name type="scientific">Marilutibacter maris</name>
    <dbReference type="NCBI Taxonomy" id="1605891"/>
    <lineage>
        <taxon>Bacteria</taxon>
        <taxon>Pseudomonadati</taxon>
        <taxon>Pseudomonadota</taxon>
        <taxon>Gammaproteobacteria</taxon>
        <taxon>Lysobacterales</taxon>
        <taxon>Lysobacteraceae</taxon>
        <taxon>Marilutibacter</taxon>
    </lineage>
</organism>
<proteinExistence type="predicted"/>
<dbReference type="InterPro" id="IPR029056">
    <property type="entry name" value="Ribokinase-like"/>
</dbReference>
<evidence type="ECO:0000313" key="3">
    <source>
        <dbReference type="Proteomes" id="UP000320431"/>
    </source>
</evidence>